<keyword evidence="3" id="KW-0436">Ligase</keyword>
<dbReference type="PANTHER" id="PTHR43201:SF32">
    <property type="entry name" value="2-SUCCINYLBENZOATE--COA LIGASE, CHLOROPLASTIC_PEROXISOMAL"/>
    <property type="match status" value="1"/>
</dbReference>
<dbReference type="Pfam" id="PF00501">
    <property type="entry name" value="AMP-binding"/>
    <property type="match status" value="1"/>
</dbReference>
<evidence type="ECO:0000313" key="3">
    <source>
        <dbReference type="EMBL" id="NML24981.1"/>
    </source>
</evidence>
<dbReference type="PANTHER" id="PTHR43201">
    <property type="entry name" value="ACYL-COA SYNTHETASE"/>
    <property type="match status" value="1"/>
</dbReference>
<dbReference type="GO" id="GO:0006631">
    <property type="term" value="P:fatty acid metabolic process"/>
    <property type="evidence" value="ECO:0007669"/>
    <property type="project" value="TreeGrafter"/>
</dbReference>
<dbReference type="InterPro" id="IPR000873">
    <property type="entry name" value="AMP-dep_synth/lig_dom"/>
</dbReference>
<feature type="domain" description="AMP-dependent synthetase/ligase" evidence="1">
    <location>
        <begin position="10"/>
        <end position="364"/>
    </location>
</feature>
<evidence type="ECO:0000259" key="1">
    <source>
        <dbReference type="Pfam" id="PF00501"/>
    </source>
</evidence>
<dbReference type="InterPro" id="IPR020845">
    <property type="entry name" value="AMP-binding_CS"/>
</dbReference>
<dbReference type="InterPro" id="IPR025110">
    <property type="entry name" value="AMP-bd_C"/>
</dbReference>
<gene>
    <name evidence="3" type="ORF">HHL15_04470</name>
</gene>
<dbReference type="RefSeq" id="WP_169144616.1">
    <property type="nucleotide sequence ID" value="NZ_JABBGA010000002.1"/>
</dbReference>
<dbReference type="AlphaFoldDB" id="A0A848G5Q0"/>
<dbReference type="InterPro" id="IPR042099">
    <property type="entry name" value="ANL_N_sf"/>
</dbReference>
<evidence type="ECO:0000259" key="2">
    <source>
        <dbReference type="Pfam" id="PF13193"/>
    </source>
</evidence>
<dbReference type="Pfam" id="PF13193">
    <property type="entry name" value="AMP-binding_C"/>
    <property type="match status" value="1"/>
</dbReference>
<dbReference type="Gene3D" id="3.30.300.30">
    <property type="match status" value="1"/>
</dbReference>
<proteinExistence type="predicted"/>
<dbReference type="InterPro" id="IPR045851">
    <property type="entry name" value="AMP-bd_C_sf"/>
</dbReference>
<evidence type="ECO:0000313" key="4">
    <source>
        <dbReference type="Proteomes" id="UP000580043"/>
    </source>
</evidence>
<name>A0A848G5Q0_9RHOO</name>
<dbReference type="GO" id="GO:0031956">
    <property type="term" value="F:medium-chain fatty acid-CoA ligase activity"/>
    <property type="evidence" value="ECO:0007669"/>
    <property type="project" value="TreeGrafter"/>
</dbReference>
<sequence>MSASPIHARFRQAAGRSPGKTAVIIGDVTRTYAALACEVDALAGGLLAAGVQPGDHVGVLLPNCLEFVHLLLAAAGIGAVLVPMPLSSTAGAIRKAFHTARVRHAVCWHATPEAQAAVQELSGLRLAIGGPVPGWQSLNDLVDRDLPALALPDLPPRTPYLILLTSGSTGAPKPIQLSQETKLARARSAIGLYGLGEDDVVLAATPMHHSLAQRLTLIPLLTGGTSVILDRYTPTAWLDTAERHGVSFTMAVSSQLKQIIPLLDTRPAPSRLRCLVSSSATLAPETKAALFARTTCAFHEIYGASEVASTTDLSVRAHPDKMQSVGTPIQDVEVAILGQDGQLQPPGQPGEIICRTPLAFDGYFDQPEATAAALWQGYFRTGDLGAMDADGFLYFLGRIKDIVIVGGINVYPRDIEEVAEAFPGVAEAAAIAVDDPQLGETVGLVIAPADAGQSINQRSLLRHCASQLNDAQMPRHIFLVDRLPRNEMGKIDKPALRNRLSRPGHDS</sequence>
<reference evidence="3 4" key="1">
    <citation type="submission" date="2020-04" db="EMBL/GenBank/DDBJ databases">
        <title>Zoogloea sp. G-4-1-14 isolated from soil.</title>
        <authorList>
            <person name="Dahal R.H."/>
        </authorList>
    </citation>
    <scope>NUCLEOTIDE SEQUENCE [LARGE SCALE GENOMIC DNA]</scope>
    <source>
        <strain evidence="3 4">G-4-1-14</strain>
    </source>
</reference>
<protein>
    <submittedName>
        <fullName evidence="3">Acyl--CoA ligase</fullName>
    </submittedName>
</protein>
<feature type="domain" description="AMP-binding enzyme C-terminal" evidence="2">
    <location>
        <begin position="415"/>
        <end position="490"/>
    </location>
</feature>
<keyword evidence="4" id="KW-1185">Reference proteome</keyword>
<organism evidence="3 4">
    <name type="scientific">Zoogloea dura</name>
    <dbReference type="NCBI Taxonomy" id="2728840"/>
    <lineage>
        <taxon>Bacteria</taxon>
        <taxon>Pseudomonadati</taxon>
        <taxon>Pseudomonadota</taxon>
        <taxon>Betaproteobacteria</taxon>
        <taxon>Rhodocyclales</taxon>
        <taxon>Zoogloeaceae</taxon>
        <taxon>Zoogloea</taxon>
    </lineage>
</organism>
<dbReference type="EMBL" id="JABBGA010000002">
    <property type="protein sequence ID" value="NML24981.1"/>
    <property type="molecule type" value="Genomic_DNA"/>
</dbReference>
<accession>A0A848G5Q0</accession>
<dbReference type="PROSITE" id="PS00455">
    <property type="entry name" value="AMP_BINDING"/>
    <property type="match status" value="1"/>
</dbReference>
<comment type="caution">
    <text evidence="3">The sequence shown here is derived from an EMBL/GenBank/DDBJ whole genome shotgun (WGS) entry which is preliminary data.</text>
</comment>
<dbReference type="SUPFAM" id="SSF56801">
    <property type="entry name" value="Acetyl-CoA synthetase-like"/>
    <property type="match status" value="1"/>
</dbReference>
<dbReference type="Proteomes" id="UP000580043">
    <property type="component" value="Unassembled WGS sequence"/>
</dbReference>
<dbReference type="Gene3D" id="3.40.50.12780">
    <property type="entry name" value="N-terminal domain of ligase-like"/>
    <property type="match status" value="1"/>
</dbReference>